<evidence type="ECO:0000256" key="5">
    <source>
        <dbReference type="SAM" id="MobiDB-lite"/>
    </source>
</evidence>
<feature type="region of interest" description="Disordered" evidence="5">
    <location>
        <begin position="2139"/>
        <end position="2226"/>
    </location>
</feature>
<organism evidence="8 9">
    <name type="scientific">Pleodorina starrii</name>
    <dbReference type="NCBI Taxonomy" id="330485"/>
    <lineage>
        <taxon>Eukaryota</taxon>
        <taxon>Viridiplantae</taxon>
        <taxon>Chlorophyta</taxon>
        <taxon>core chlorophytes</taxon>
        <taxon>Chlorophyceae</taxon>
        <taxon>CS clade</taxon>
        <taxon>Chlamydomonadales</taxon>
        <taxon>Volvocaceae</taxon>
        <taxon>Pleodorina</taxon>
    </lineage>
</organism>
<proteinExistence type="predicted"/>
<feature type="transmembrane region" description="Helical" evidence="6">
    <location>
        <begin position="1188"/>
        <end position="1208"/>
    </location>
</feature>
<keyword evidence="4 6" id="KW-0472">Membrane</keyword>
<feature type="region of interest" description="Disordered" evidence="5">
    <location>
        <begin position="2285"/>
        <end position="2332"/>
    </location>
</feature>
<evidence type="ECO:0000256" key="1">
    <source>
        <dbReference type="ARBA" id="ARBA00004141"/>
    </source>
</evidence>
<keyword evidence="3 6" id="KW-1133">Transmembrane helix</keyword>
<evidence type="ECO:0000256" key="3">
    <source>
        <dbReference type="ARBA" id="ARBA00022989"/>
    </source>
</evidence>
<keyword evidence="2 6" id="KW-0812">Transmembrane</keyword>
<dbReference type="PANTHER" id="PTHR10877:SF183">
    <property type="entry name" value="AT14535P-RELATED"/>
    <property type="match status" value="1"/>
</dbReference>
<feature type="domain" description="Polycystin cation channel PKD1/PKD2" evidence="7">
    <location>
        <begin position="1298"/>
        <end position="1446"/>
    </location>
</feature>
<name>A0A9W6BWM2_9CHLO</name>
<feature type="compositionally biased region" description="Polar residues" evidence="5">
    <location>
        <begin position="2145"/>
        <end position="2162"/>
    </location>
</feature>
<feature type="transmembrane region" description="Helical" evidence="6">
    <location>
        <begin position="1384"/>
        <end position="1402"/>
    </location>
</feature>
<comment type="caution">
    <text evidence="8">The sequence shown here is derived from an EMBL/GenBank/DDBJ whole genome shotgun (WGS) entry which is preliminary data.</text>
</comment>
<evidence type="ECO:0000256" key="2">
    <source>
        <dbReference type="ARBA" id="ARBA00022692"/>
    </source>
</evidence>
<feature type="transmembrane region" description="Helical" evidence="6">
    <location>
        <begin position="1349"/>
        <end position="1372"/>
    </location>
</feature>
<feature type="compositionally biased region" description="Low complexity" evidence="5">
    <location>
        <begin position="2374"/>
        <end position="2391"/>
    </location>
</feature>
<feature type="compositionally biased region" description="Polar residues" evidence="5">
    <location>
        <begin position="533"/>
        <end position="547"/>
    </location>
</feature>
<feature type="compositionally biased region" description="Polar residues" evidence="5">
    <location>
        <begin position="2194"/>
        <end position="2206"/>
    </location>
</feature>
<evidence type="ECO:0000256" key="4">
    <source>
        <dbReference type="ARBA" id="ARBA00023136"/>
    </source>
</evidence>
<dbReference type="InterPro" id="IPR013122">
    <property type="entry name" value="PKD1_2_channel"/>
</dbReference>
<dbReference type="GO" id="GO:0016020">
    <property type="term" value="C:membrane"/>
    <property type="evidence" value="ECO:0007669"/>
    <property type="project" value="UniProtKB-SubCell"/>
</dbReference>
<keyword evidence="9" id="KW-1185">Reference proteome</keyword>
<accession>A0A9W6BWM2</accession>
<dbReference type="Proteomes" id="UP001165080">
    <property type="component" value="Unassembled WGS sequence"/>
</dbReference>
<feature type="transmembrane region" description="Helical" evidence="6">
    <location>
        <begin position="1304"/>
        <end position="1328"/>
    </location>
</feature>
<dbReference type="PANTHER" id="PTHR10877">
    <property type="entry name" value="POLYCYSTIN FAMILY MEMBER"/>
    <property type="match status" value="1"/>
</dbReference>
<protein>
    <recommendedName>
        <fullName evidence="7">Polycystin cation channel PKD1/PKD2 domain-containing protein</fullName>
    </recommendedName>
</protein>
<sequence>MEGFCTEEMPPSAIGDTDAAVSIKTRGVLIRGPAIKPNLPPVISLITSVHLPQRLAIKQGSRYSYCNGTEPAPGIPCEPGALASDPDGGPGGRSTDITDAVIACPPTACLGKGGCSAEVLHSYRLNRRGLEGCGINPMASVGTIFKVDLWVWDSDGANASVVRHVQIIKPCAPVSDFDTATYKLCQDVSGRYFCAPLACEPANLMMMPRYRPPPSLALLSDTVYVEYGMIPPYYLGPCEALPATLFAPFCGAFALAKTEYGNGQVYITDLCPSINVLTVLDCDASSARFTSGQTTAATGGSNLGPSSGSCSSCPLDMLHMPGRCPPGTYRYRFSVTQGDTTVEKTLTVHVYTRSSVRGLITPFPPYTNKTAAEEDLAAINATIHALTTASKKSVSDILSDHNALMYRLAVSNVSYSLSSMQIDSSDIELLSLMLKTVKEPEEASIIQMELDVIVHVPSIVHEGPIQDFDAYTQNILWDSAAVISELSTKLDYDLSGWWATGGGMLGGQGLPEVTTISYNTNSSSSSRVYGQDNIASSRETSDNSADFTTWRRNNPISNSRRRSLQTRHDNVLPFSSPVDASLHIIVFELAMDLFGRKGSPALKSEDVHTDSYGGDYSKANTYGSEDGISDNNVTVAESPQLQEPYVPRLMSFRSLLQAPTTDTINNFTVISRANLTEAQVPAPGSLQSLLLSLRAVVSTLESQVSAARRTNLLLLNSVNESMSETAQRAAQEEWNTKMGAELSGLLQAKQAATNKALNGSQLVSVALEATLLAMADQQTALYGTAAELSELVARTESMTARAVYDTMVLEEASGLYEYVWTNCPGVSYSKPQSENVWTFRMANFRQETVNFEAGSGRRGMLTRSFNPTVSRSTNVGSGLGYMPVASEEVLADEYLYGINTSAMLDRKMFQSLHLVGGVMLHVVRRPMDEQGRCVDPRGVFTRLNFDCARHKVPGVKYSTLPGTSSVYSLLTELFGTETNSQHPYGTDPIFLPSSSLYDASLADKVNQYYNTTPGSGEVSVTGAPYSYFAKRLQGYPDGFPVLLPNPLTRQRLSQMMTYLKDSNYLDRYTRRLTAEILALSTELKVFGHVAMTFTWARDGSVKLEFRFTGLPALTYLHTSAGSPASGAESASASHRGSWSTVAAHELVGLMVLTAVFLVVVVVQSAKAMWETRKGDLTKRQIWGRFGDVFFDAVVAGLLLSALATYAWYMVAHASVFSARQHYQVYDSIMTARARWLLPRKANPWDIITDSVQTAKLQSSLTALNLTEPFEASSPGRNLLPDASYDEFDELAGVFAATHGMTRAWTVYGITQAVTLMLLIGRLLSTLAFQGRVGAIVKTLYHTVPPMSHLLLVLAAMTFLLAAMAHLILGAYVSNMSTFTGAVDSTMSLFLGHGVLESFQVLLPPSTEFTFGQRLAATSVMFAQVLLLGFVLINFIISVIVTTFHKVKSRNEPGNNATVWRDLRTVILPDMLAAAKRWSSMATFGLLWRNHQTPLTYRQVKRISRKLNPRGMNMEVQEPKQPPAIQAILLQLREGSRRSQASTAASDVHAAAGIGADAGVTCTSGNSTSAYYYLDFKAVQKLLQACSEWQPKPNQPDLLDSKKDNQVSMKLKQLRSHELGPRLGLDVMSFLSKWLSLYPDQVSAPAPAPDFGVVIGSSVTADSSTGTGVLRRRRSLLSPASLLPSDSVEMIEQCLEPLKPKAPLSRPSQLKPRISTLVPKAPKQPEIDPFVSTAAEVLLARLGVQVASVSTQQSPPSSMTQTARLTASSKRFSWRRQSQQIHPLIAALAAASPDMAASVTTPSASPWRPSIKTSDWMRPERPFASVELAPEEIKGKEARRLRVSVLIDRAKAEAQAKAVEEEKRQAVIDRIMGQLKALQHWSHICATWMVEVKRWQGKVRRQQAVMGAKNMELLSAFKAGVLRKHSLRKAHVRQGGRDHDDSTSQAKPKVIVPARLEALLPILSSGSASSLEATDQDTTDTAVHPLSRGGEPGASSATSVAAMIASAYMEPSLKESCPQQESRHGNTSRVQAAEPTFMVIPSRQSPHMQVRLSGALSPVDLTDPCIPNPAGRTLSPGSGSGASAAWAHSNADSTGHIGSGFGIGTGTKPDEVSRPKSSLPSISLKPSTVSSKRVVTTVAGGALPTKPSNKRASAVTAGSTGNRAQGGLHSGVVDSNKYISNMPTDKMRGKAAAGASTSYSVDKQQATAAGESRAKTNRTVNGNNTSHSTMEATSQVVAVDGVMNASVAIPGKFSRGSAAPTQSKKVLEQPTFWDPRRVRPEFRIGAAGGPVTADGCAGRRASEGNGGSLSAGAGTSIGAGSQHRASEGGAATGGKALSASITMSNQQFLRIFLQFQQLQQQRLQQQQEETEKQKQQQTQQEQEQQKLQKQQKQLELEVNQLQQQVQQLLTSTTTTGAGRTTKVDHA</sequence>
<feature type="compositionally biased region" description="Polar residues" evidence="5">
    <location>
        <begin position="2216"/>
        <end position="2226"/>
    </location>
</feature>
<feature type="compositionally biased region" description="Low complexity" evidence="5">
    <location>
        <begin position="2309"/>
        <end position="2320"/>
    </location>
</feature>
<dbReference type="InterPro" id="IPR051223">
    <property type="entry name" value="Polycystin"/>
</dbReference>
<evidence type="ECO:0000313" key="8">
    <source>
        <dbReference type="EMBL" id="GLC58896.1"/>
    </source>
</evidence>
<gene>
    <name evidence="8" type="primary">PLESTMB000245</name>
    <name evidence="8" type="ORF">PLESTB_001414900</name>
</gene>
<feature type="region of interest" description="Disordered" evidence="5">
    <location>
        <begin position="2371"/>
        <end position="2391"/>
    </location>
</feature>
<evidence type="ECO:0000259" key="7">
    <source>
        <dbReference type="Pfam" id="PF08016"/>
    </source>
</evidence>
<evidence type="ECO:0000256" key="6">
    <source>
        <dbReference type="SAM" id="Phobius"/>
    </source>
</evidence>
<comment type="subcellular location">
    <subcellularLocation>
        <location evidence="1">Membrane</location>
        <topology evidence="1">Multi-pass membrane protein</topology>
    </subcellularLocation>
</comment>
<evidence type="ECO:0000313" key="9">
    <source>
        <dbReference type="Proteomes" id="UP001165080"/>
    </source>
</evidence>
<dbReference type="EMBL" id="BRXU01000025">
    <property type="protein sequence ID" value="GLC58896.1"/>
    <property type="molecule type" value="Genomic_DNA"/>
</dbReference>
<feature type="transmembrane region" description="Helical" evidence="6">
    <location>
        <begin position="1146"/>
        <end position="1167"/>
    </location>
</feature>
<feature type="region of interest" description="Disordered" evidence="5">
    <location>
        <begin position="1966"/>
        <end position="1997"/>
    </location>
</feature>
<dbReference type="Pfam" id="PF08016">
    <property type="entry name" value="PKD_channel"/>
    <property type="match status" value="1"/>
</dbReference>
<reference evidence="8 9" key="1">
    <citation type="journal article" date="2023" name="Commun. Biol.">
        <title>Reorganization of the ancestral sex-determining regions during the evolution of trioecy in Pleodorina starrii.</title>
        <authorList>
            <person name="Takahashi K."/>
            <person name="Suzuki S."/>
            <person name="Kawai-Toyooka H."/>
            <person name="Yamamoto K."/>
            <person name="Hamaji T."/>
            <person name="Ootsuki R."/>
            <person name="Yamaguchi H."/>
            <person name="Kawachi M."/>
            <person name="Higashiyama T."/>
            <person name="Nozaki H."/>
        </authorList>
    </citation>
    <scope>NUCLEOTIDE SEQUENCE [LARGE SCALE GENOMIC DNA]</scope>
    <source>
        <strain evidence="8 9">NIES-4479</strain>
    </source>
</reference>
<feature type="transmembrane region" description="Helical" evidence="6">
    <location>
        <begin position="1414"/>
        <end position="1440"/>
    </location>
</feature>
<feature type="region of interest" description="Disordered" evidence="5">
    <location>
        <begin position="521"/>
        <end position="564"/>
    </location>
</feature>